<keyword evidence="3" id="KW-0378">Hydrolase</keyword>
<feature type="transmembrane region" description="Helical" evidence="1">
    <location>
        <begin position="95"/>
        <end position="116"/>
    </location>
</feature>
<dbReference type="Proteomes" id="UP000538507">
    <property type="component" value="Unassembled WGS sequence"/>
</dbReference>
<evidence type="ECO:0000313" key="4">
    <source>
        <dbReference type="Proteomes" id="UP000538507"/>
    </source>
</evidence>
<keyword evidence="1" id="KW-0472">Membrane</keyword>
<feature type="domain" description="TNase-like" evidence="2">
    <location>
        <begin position="134"/>
        <end position="241"/>
    </location>
</feature>
<reference evidence="3 4" key="1">
    <citation type="submission" date="2020-08" db="EMBL/GenBank/DDBJ databases">
        <title>Genomic Encyclopedia of Type Strains, Phase IV (KMG-V): Genome sequencing to study the core and pangenomes of soil and plant-associated prokaryotes.</title>
        <authorList>
            <person name="Whitman W."/>
        </authorList>
    </citation>
    <scope>NUCLEOTIDE SEQUENCE [LARGE SCALE GENOMIC DNA]</scope>
    <source>
        <strain evidence="3 4">SEMIA 415</strain>
    </source>
</reference>
<evidence type="ECO:0000313" key="3">
    <source>
        <dbReference type="EMBL" id="MBB4291456.1"/>
    </source>
</evidence>
<dbReference type="AlphaFoldDB" id="A0AAE2MLG3"/>
<dbReference type="Pfam" id="PF00565">
    <property type="entry name" value="SNase"/>
    <property type="match status" value="1"/>
</dbReference>
<name>A0AAE2MLG3_RHILE</name>
<evidence type="ECO:0000256" key="1">
    <source>
        <dbReference type="SAM" id="Phobius"/>
    </source>
</evidence>
<dbReference type="EMBL" id="JACIGO010000003">
    <property type="protein sequence ID" value="MBB4291456.1"/>
    <property type="molecule type" value="Genomic_DNA"/>
</dbReference>
<dbReference type="InterPro" id="IPR035437">
    <property type="entry name" value="SNase_OB-fold_sf"/>
</dbReference>
<sequence length="260" mass="29099">MDPAGHLRTDIQQALQRQRLTTWQRNFLTAIHSRLERSQGQARLSDKQWKKVFEILGLQSHPRELSSRNSSARSPRSVARIVLPRFRRSRRRFSWRFQLLLLGFAMVGAVVVVQFISGTGTWQGQPISTRSRISQTVAQSFSVTDGDTVHVVGEVKGTRLVGFNTPEKFTPHCESERQLGERASARLKELVIGGRSRLNKVACAYPPGTEGTDKCNHGRSCGTLLVDGEDVRDILIREGLAVPFVCIGTRCPPTPRPWCG</sequence>
<organism evidence="3 4">
    <name type="scientific">Rhizobium leguminosarum</name>
    <dbReference type="NCBI Taxonomy" id="384"/>
    <lineage>
        <taxon>Bacteria</taxon>
        <taxon>Pseudomonadati</taxon>
        <taxon>Pseudomonadota</taxon>
        <taxon>Alphaproteobacteria</taxon>
        <taxon>Hyphomicrobiales</taxon>
        <taxon>Rhizobiaceae</taxon>
        <taxon>Rhizobium/Agrobacterium group</taxon>
        <taxon>Rhizobium</taxon>
    </lineage>
</organism>
<comment type="caution">
    <text evidence="3">The sequence shown here is derived from an EMBL/GenBank/DDBJ whole genome shotgun (WGS) entry which is preliminary data.</text>
</comment>
<gene>
    <name evidence="3" type="ORF">GGE16_003515</name>
</gene>
<keyword evidence="3" id="KW-0540">Nuclease</keyword>
<accession>A0AAE2MLG3</accession>
<dbReference type="InterPro" id="IPR016071">
    <property type="entry name" value="Staphylococal_nuclease_OB-fold"/>
</dbReference>
<dbReference type="PROSITE" id="PS50830">
    <property type="entry name" value="TNASE_3"/>
    <property type="match status" value="1"/>
</dbReference>
<protein>
    <submittedName>
        <fullName evidence="3">Endonuclease YncB(Thermonuclease family)</fullName>
    </submittedName>
</protein>
<keyword evidence="1" id="KW-0812">Transmembrane</keyword>
<dbReference type="Gene3D" id="2.40.50.90">
    <property type="match status" value="1"/>
</dbReference>
<evidence type="ECO:0000259" key="2">
    <source>
        <dbReference type="PROSITE" id="PS50830"/>
    </source>
</evidence>
<dbReference type="GO" id="GO:0004519">
    <property type="term" value="F:endonuclease activity"/>
    <property type="evidence" value="ECO:0007669"/>
    <property type="project" value="UniProtKB-KW"/>
</dbReference>
<keyword evidence="3" id="KW-0255">Endonuclease</keyword>
<keyword evidence="1" id="KW-1133">Transmembrane helix</keyword>
<proteinExistence type="predicted"/>
<dbReference type="SUPFAM" id="SSF50199">
    <property type="entry name" value="Staphylococcal nuclease"/>
    <property type="match status" value="1"/>
</dbReference>
<dbReference type="RefSeq" id="WP_183608365.1">
    <property type="nucleotide sequence ID" value="NZ_JACIGR010000003.1"/>
</dbReference>